<comment type="caution">
    <text evidence="1">The sequence shown here is derived from an EMBL/GenBank/DDBJ whole genome shotgun (WGS) entry which is preliminary data.</text>
</comment>
<protein>
    <submittedName>
        <fullName evidence="1">Uncharacterized protein</fullName>
    </submittedName>
</protein>
<accession>A0ACB8BRF5</accession>
<gene>
    <name evidence="1" type="ORF">BV22DRAFT_1031747</name>
</gene>
<keyword evidence="2" id="KW-1185">Reference proteome</keyword>
<sequence length="80" mass="8585">MSSFNVSFAFSGFAVFDLCGSLITKVGLTEMHAPPADLRCCVKFEVRFEGCETLISFLSFLLPQTPEATTHVLAQGGAPP</sequence>
<evidence type="ECO:0000313" key="2">
    <source>
        <dbReference type="Proteomes" id="UP000790709"/>
    </source>
</evidence>
<proteinExistence type="predicted"/>
<dbReference type="Proteomes" id="UP000790709">
    <property type="component" value="Unassembled WGS sequence"/>
</dbReference>
<dbReference type="EMBL" id="MU266366">
    <property type="protein sequence ID" value="KAH7927422.1"/>
    <property type="molecule type" value="Genomic_DNA"/>
</dbReference>
<reference evidence="1" key="1">
    <citation type="journal article" date="2021" name="New Phytol.">
        <title>Evolutionary innovations through gain and loss of genes in the ectomycorrhizal Boletales.</title>
        <authorList>
            <person name="Wu G."/>
            <person name="Miyauchi S."/>
            <person name="Morin E."/>
            <person name="Kuo A."/>
            <person name="Drula E."/>
            <person name="Varga T."/>
            <person name="Kohler A."/>
            <person name="Feng B."/>
            <person name="Cao Y."/>
            <person name="Lipzen A."/>
            <person name="Daum C."/>
            <person name="Hundley H."/>
            <person name="Pangilinan J."/>
            <person name="Johnson J."/>
            <person name="Barry K."/>
            <person name="LaButti K."/>
            <person name="Ng V."/>
            <person name="Ahrendt S."/>
            <person name="Min B."/>
            <person name="Choi I.G."/>
            <person name="Park H."/>
            <person name="Plett J.M."/>
            <person name="Magnuson J."/>
            <person name="Spatafora J.W."/>
            <person name="Nagy L.G."/>
            <person name="Henrissat B."/>
            <person name="Grigoriev I.V."/>
            <person name="Yang Z.L."/>
            <person name="Xu J."/>
            <person name="Martin F.M."/>
        </authorList>
    </citation>
    <scope>NUCLEOTIDE SEQUENCE</scope>
    <source>
        <strain evidence="1">KUC20120723A-06</strain>
    </source>
</reference>
<evidence type="ECO:0000313" key="1">
    <source>
        <dbReference type="EMBL" id="KAH7927422.1"/>
    </source>
</evidence>
<name>A0ACB8BRF5_9AGAM</name>
<organism evidence="1 2">
    <name type="scientific">Leucogyrophana mollusca</name>
    <dbReference type="NCBI Taxonomy" id="85980"/>
    <lineage>
        <taxon>Eukaryota</taxon>
        <taxon>Fungi</taxon>
        <taxon>Dikarya</taxon>
        <taxon>Basidiomycota</taxon>
        <taxon>Agaricomycotina</taxon>
        <taxon>Agaricomycetes</taxon>
        <taxon>Agaricomycetidae</taxon>
        <taxon>Boletales</taxon>
        <taxon>Boletales incertae sedis</taxon>
        <taxon>Leucogyrophana</taxon>
    </lineage>
</organism>